<evidence type="ECO:0000313" key="3">
    <source>
        <dbReference type="EMBL" id="PHN00859.1"/>
    </source>
</evidence>
<dbReference type="InterPro" id="IPR005181">
    <property type="entry name" value="SASA"/>
</dbReference>
<feature type="domain" description="Sialate O-acetylesterase" evidence="2">
    <location>
        <begin position="110"/>
        <end position="355"/>
    </location>
</feature>
<dbReference type="SUPFAM" id="SSF52266">
    <property type="entry name" value="SGNH hydrolase"/>
    <property type="match status" value="1"/>
</dbReference>
<dbReference type="InterPro" id="IPR036514">
    <property type="entry name" value="SGNH_hydro_sf"/>
</dbReference>
<protein>
    <submittedName>
        <fullName evidence="3">Sialate O-acetylesterase</fullName>
    </submittedName>
</protein>
<evidence type="ECO:0000256" key="1">
    <source>
        <dbReference type="ARBA" id="ARBA00022801"/>
    </source>
</evidence>
<evidence type="ECO:0000313" key="4">
    <source>
        <dbReference type="Proteomes" id="UP000223913"/>
    </source>
</evidence>
<accession>A0A2D0MY98</accession>
<reference evidence="3 4" key="1">
    <citation type="submission" date="2017-10" db="EMBL/GenBank/DDBJ databases">
        <title>The draft genome sequence of Lewinella nigricans NBRC 102662.</title>
        <authorList>
            <person name="Wang K."/>
        </authorList>
    </citation>
    <scope>NUCLEOTIDE SEQUENCE [LARGE SCALE GENOMIC DNA]</scope>
    <source>
        <strain evidence="3 4">NBRC 102662</strain>
    </source>
</reference>
<dbReference type="EMBL" id="PDUD01000072">
    <property type="protein sequence ID" value="PHN00859.1"/>
    <property type="molecule type" value="Genomic_DNA"/>
</dbReference>
<dbReference type="Pfam" id="PF03629">
    <property type="entry name" value="SASA"/>
    <property type="match status" value="1"/>
</dbReference>
<proteinExistence type="predicted"/>
<dbReference type="Gene3D" id="3.40.50.1110">
    <property type="entry name" value="SGNH hydrolase"/>
    <property type="match status" value="1"/>
</dbReference>
<name>A0A2D0MY98_FLAN2</name>
<keyword evidence="1" id="KW-0378">Hydrolase</keyword>
<dbReference type="OrthoDB" id="9816001at2"/>
<dbReference type="PANTHER" id="PTHR22901:SF0">
    <property type="entry name" value="SIALATE O-ACETYLESTERASE"/>
    <property type="match status" value="1"/>
</dbReference>
<dbReference type="AlphaFoldDB" id="A0A2D0MY98"/>
<sequence length="462" mass="51513">MKYQLPGQRLILFLTLMTLAPLLRANVNLPAIFADNMVMQQNSSVKIWGWAKPNENVTVKVGWSTETFTYKTDNQAHWEVTVSTPPAGGPYDIEIEGYNKVMIRNVMLGEVWLCSGQSNMEWSLAGGVIGAEKAMANAQNPNIRFFTVAHRTATTPQIDLEGAWAVSTPENSRSFSAVAYFFAAKIQQELGVPVGIIHSSWGGTPAETWIPENKIRQDPALSAAADRLEPVPWGPVEPARAYNAMIDPLTTFPIAGVLWYQGEANTINAESYEDMFATLIRSWRELWGQEFPFYYAQIAPFRYGAGNRGTLVRDAQRRVLKLPQTGMVVTSDIGDTTDIHPRNKLDVGQRLANLALSRHYRVSDAVAAGPLFKNMEIDGRKVWINFENDEGLHATEKEITHFELAGADGVFYPAKAFFRKGRLVLLSKQVRHPKRVRYAWSNTATPNLFNGTGLPTSSFISE</sequence>
<dbReference type="RefSeq" id="WP_099155759.1">
    <property type="nucleotide sequence ID" value="NZ_PDUD01000072.1"/>
</dbReference>
<keyword evidence="4" id="KW-1185">Reference proteome</keyword>
<dbReference type="PANTHER" id="PTHR22901">
    <property type="entry name" value="SIALATE O-ACETYLESTERASE"/>
    <property type="match status" value="1"/>
</dbReference>
<comment type="caution">
    <text evidence="3">The sequence shown here is derived from an EMBL/GenBank/DDBJ whole genome shotgun (WGS) entry which is preliminary data.</text>
</comment>
<dbReference type="GO" id="GO:0001681">
    <property type="term" value="F:sialate O-acetylesterase activity"/>
    <property type="evidence" value="ECO:0007669"/>
    <property type="project" value="InterPro"/>
</dbReference>
<dbReference type="GO" id="GO:0005975">
    <property type="term" value="P:carbohydrate metabolic process"/>
    <property type="evidence" value="ECO:0007669"/>
    <property type="project" value="TreeGrafter"/>
</dbReference>
<organism evidence="3 4">
    <name type="scientific">Flavilitoribacter nigricans (strain ATCC 23147 / DSM 23189 / NBRC 102662 / NCIMB 1420 / SS-2)</name>
    <name type="common">Lewinella nigricans</name>
    <dbReference type="NCBI Taxonomy" id="1122177"/>
    <lineage>
        <taxon>Bacteria</taxon>
        <taxon>Pseudomonadati</taxon>
        <taxon>Bacteroidota</taxon>
        <taxon>Saprospiria</taxon>
        <taxon>Saprospirales</taxon>
        <taxon>Lewinellaceae</taxon>
        <taxon>Flavilitoribacter</taxon>
    </lineage>
</organism>
<gene>
    <name evidence="3" type="ORF">CRP01_40100</name>
</gene>
<dbReference type="Proteomes" id="UP000223913">
    <property type="component" value="Unassembled WGS sequence"/>
</dbReference>
<evidence type="ECO:0000259" key="2">
    <source>
        <dbReference type="Pfam" id="PF03629"/>
    </source>
</evidence>
<dbReference type="InterPro" id="IPR039329">
    <property type="entry name" value="SIAE"/>
</dbReference>